<dbReference type="SUPFAM" id="SSF57667">
    <property type="entry name" value="beta-beta-alpha zinc fingers"/>
    <property type="match status" value="2"/>
</dbReference>
<dbReference type="InterPro" id="IPR013087">
    <property type="entry name" value="Znf_C2H2_type"/>
</dbReference>
<evidence type="ECO:0000256" key="11">
    <source>
        <dbReference type="SAM" id="MobiDB-lite"/>
    </source>
</evidence>
<name>A0AAD1WS61_PELCU</name>
<evidence type="ECO:0000256" key="7">
    <source>
        <dbReference type="ARBA" id="ARBA00023125"/>
    </source>
</evidence>
<evidence type="ECO:0000256" key="1">
    <source>
        <dbReference type="ARBA" id="ARBA00004123"/>
    </source>
</evidence>
<dbReference type="FunFam" id="3.30.160.60:FF:000012">
    <property type="entry name" value="RB-associated KRAB zinc finger protein-like"/>
    <property type="match status" value="1"/>
</dbReference>
<feature type="region of interest" description="Disordered" evidence="11">
    <location>
        <begin position="507"/>
        <end position="585"/>
    </location>
</feature>
<keyword evidence="8" id="KW-0804">Transcription</keyword>
<dbReference type="FunFam" id="3.30.160.60:FF:000688">
    <property type="entry name" value="zinc finger protein 197 isoform X1"/>
    <property type="match status" value="2"/>
</dbReference>
<dbReference type="InterPro" id="IPR050589">
    <property type="entry name" value="Ikaros_C2H2-ZF"/>
</dbReference>
<dbReference type="PROSITE" id="PS50157">
    <property type="entry name" value="ZINC_FINGER_C2H2_2"/>
    <property type="match status" value="4"/>
</dbReference>
<evidence type="ECO:0000256" key="8">
    <source>
        <dbReference type="ARBA" id="ARBA00023163"/>
    </source>
</evidence>
<evidence type="ECO:0000313" key="13">
    <source>
        <dbReference type="EMBL" id="CAH2321082.1"/>
    </source>
</evidence>
<keyword evidence="3" id="KW-0677">Repeat</keyword>
<feature type="domain" description="C2H2-type" evidence="12">
    <location>
        <begin position="389"/>
        <end position="416"/>
    </location>
</feature>
<dbReference type="InterPro" id="IPR036236">
    <property type="entry name" value="Znf_C2H2_sf"/>
</dbReference>
<evidence type="ECO:0000256" key="3">
    <source>
        <dbReference type="ARBA" id="ARBA00022737"/>
    </source>
</evidence>
<evidence type="ECO:0000256" key="4">
    <source>
        <dbReference type="ARBA" id="ARBA00022771"/>
    </source>
</evidence>
<evidence type="ECO:0000256" key="6">
    <source>
        <dbReference type="ARBA" id="ARBA00023015"/>
    </source>
</evidence>
<evidence type="ECO:0000256" key="9">
    <source>
        <dbReference type="ARBA" id="ARBA00023242"/>
    </source>
</evidence>
<reference evidence="13" key="1">
    <citation type="submission" date="2022-03" db="EMBL/GenBank/DDBJ databases">
        <authorList>
            <person name="Alioto T."/>
            <person name="Alioto T."/>
            <person name="Gomez Garrido J."/>
        </authorList>
    </citation>
    <scope>NUCLEOTIDE SEQUENCE</scope>
</reference>
<dbReference type="Gene3D" id="3.30.160.60">
    <property type="entry name" value="Classic Zinc Finger"/>
    <property type="match status" value="3"/>
</dbReference>
<feature type="domain" description="C2H2-type" evidence="12">
    <location>
        <begin position="683"/>
        <end position="709"/>
    </location>
</feature>
<feature type="domain" description="C2H2-type" evidence="12">
    <location>
        <begin position="417"/>
        <end position="444"/>
    </location>
</feature>
<feature type="compositionally biased region" description="Polar residues" evidence="11">
    <location>
        <begin position="513"/>
        <end position="523"/>
    </location>
</feature>
<organism evidence="13 14">
    <name type="scientific">Pelobates cultripes</name>
    <name type="common">Western spadefoot toad</name>
    <dbReference type="NCBI Taxonomy" id="61616"/>
    <lineage>
        <taxon>Eukaryota</taxon>
        <taxon>Metazoa</taxon>
        <taxon>Chordata</taxon>
        <taxon>Craniata</taxon>
        <taxon>Vertebrata</taxon>
        <taxon>Euteleostomi</taxon>
        <taxon>Amphibia</taxon>
        <taxon>Batrachia</taxon>
        <taxon>Anura</taxon>
        <taxon>Pelobatoidea</taxon>
        <taxon>Pelobatidae</taxon>
        <taxon>Pelobates</taxon>
    </lineage>
</organism>
<dbReference type="EMBL" id="OW240922">
    <property type="protein sequence ID" value="CAH2321082.1"/>
    <property type="molecule type" value="Genomic_DNA"/>
</dbReference>
<dbReference type="GO" id="GO:0000978">
    <property type="term" value="F:RNA polymerase II cis-regulatory region sequence-specific DNA binding"/>
    <property type="evidence" value="ECO:0007669"/>
    <property type="project" value="TreeGrafter"/>
</dbReference>
<keyword evidence="2" id="KW-0479">Metal-binding</keyword>
<keyword evidence="4 10" id="KW-0863">Zinc-finger</keyword>
<evidence type="ECO:0000256" key="2">
    <source>
        <dbReference type="ARBA" id="ARBA00022723"/>
    </source>
</evidence>
<gene>
    <name evidence="13" type="ORF">PECUL_23A006422</name>
</gene>
<evidence type="ECO:0000259" key="12">
    <source>
        <dbReference type="PROSITE" id="PS50157"/>
    </source>
</evidence>
<protein>
    <submittedName>
        <fullName evidence="13">Oocyte zinc finger -like</fullName>
    </submittedName>
</protein>
<dbReference type="SMART" id="SM00355">
    <property type="entry name" value="ZnF_C2H2"/>
    <property type="match status" value="4"/>
</dbReference>
<dbReference type="PROSITE" id="PS00028">
    <property type="entry name" value="ZINC_FINGER_C2H2_1"/>
    <property type="match status" value="3"/>
</dbReference>
<keyword evidence="6" id="KW-0805">Transcription regulation</keyword>
<evidence type="ECO:0000256" key="10">
    <source>
        <dbReference type="PROSITE-ProRule" id="PRU00042"/>
    </source>
</evidence>
<keyword evidence="9" id="KW-0539">Nucleus</keyword>
<dbReference type="PANTHER" id="PTHR24404">
    <property type="entry name" value="ZINC FINGER PROTEIN"/>
    <property type="match status" value="1"/>
</dbReference>
<dbReference type="Proteomes" id="UP001295444">
    <property type="component" value="Chromosome 11"/>
</dbReference>
<dbReference type="GO" id="GO:0008270">
    <property type="term" value="F:zinc ion binding"/>
    <property type="evidence" value="ECO:0007669"/>
    <property type="project" value="UniProtKB-KW"/>
</dbReference>
<dbReference type="Pfam" id="PF00096">
    <property type="entry name" value="zf-C2H2"/>
    <property type="match status" value="2"/>
</dbReference>
<comment type="subcellular location">
    <subcellularLocation>
        <location evidence="1">Nucleus</location>
    </subcellularLocation>
</comment>
<keyword evidence="14" id="KW-1185">Reference proteome</keyword>
<feature type="region of interest" description="Disordered" evidence="11">
    <location>
        <begin position="144"/>
        <end position="168"/>
    </location>
</feature>
<dbReference type="GO" id="GO:0005634">
    <property type="term" value="C:nucleus"/>
    <property type="evidence" value="ECO:0007669"/>
    <property type="project" value="UniProtKB-SubCell"/>
</dbReference>
<evidence type="ECO:0000313" key="14">
    <source>
        <dbReference type="Proteomes" id="UP001295444"/>
    </source>
</evidence>
<dbReference type="GO" id="GO:0003700">
    <property type="term" value="F:DNA-binding transcription factor activity"/>
    <property type="evidence" value="ECO:0007669"/>
    <property type="project" value="TreeGrafter"/>
</dbReference>
<evidence type="ECO:0000256" key="5">
    <source>
        <dbReference type="ARBA" id="ARBA00022833"/>
    </source>
</evidence>
<feature type="region of interest" description="Disordered" evidence="11">
    <location>
        <begin position="198"/>
        <end position="231"/>
    </location>
</feature>
<dbReference type="PANTHER" id="PTHR24404:SF114">
    <property type="entry name" value="KLUMPFUSS, ISOFORM B-RELATED"/>
    <property type="match status" value="1"/>
</dbReference>
<feature type="domain" description="C2H2-type" evidence="12">
    <location>
        <begin position="362"/>
        <end position="388"/>
    </location>
</feature>
<dbReference type="GO" id="GO:0006357">
    <property type="term" value="P:regulation of transcription by RNA polymerase II"/>
    <property type="evidence" value="ECO:0007669"/>
    <property type="project" value="TreeGrafter"/>
</dbReference>
<feature type="compositionally biased region" description="Basic and acidic residues" evidence="11">
    <location>
        <begin position="221"/>
        <end position="231"/>
    </location>
</feature>
<keyword evidence="7" id="KW-0238">DNA-binding</keyword>
<dbReference type="AlphaFoldDB" id="A0AAD1WS61"/>
<proteinExistence type="predicted"/>
<keyword evidence="5" id="KW-0862">Zinc</keyword>
<accession>A0AAD1WS61</accession>
<feature type="region of interest" description="Disordered" evidence="11">
    <location>
        <begin position="268"/>
        <end position="292"/>
    </location>
</feature>
<sequence>MNKDRNKVTEKILDLTMEIMSLLTGEDYIVLKKSREHVTNGCNPCVSAVFSKVESLSMVTSSNSPIHEKNNDQKILELTNKIIQLLTGEVPIRCGDVAVFLSMEEWEYLEDQKDHSKDHAMQIYQPLNSLDADLAIDRNERHYASDPQETFSYPTTAGPGSPKNGESMMDSILKLSESTLQKSQETVTLLRTIWPESPENGKSTDRCIPSGYNNPISVNRKKPDMNKRKSLSKDVPLDIPCKSVKLEKESILAEDRFLDLDITYTKPDRDSKTTSIKQEPTLHEDTNAPTSTECTQTDFSFLSIKEESVSHDGDLSDDDFYSSMELTQTDYPSAHSSYDNIYSAAQWRSDSNLYKNILTSETSCSECGKCFENNTNPGHKTLHTGGKPFSCSTCWKRFYWRTQCLEHQRTHTGKQPFSCSECEKSFANSAYLVIHQGMHENQIAPRGIHKGQISPRRIPKGQIVSQEIPKGLSHKILKGQIASHGIPKDHSRLQGIAKVHNAPYEIFNGKNLPHSTPKAQNASRGRPKKKKASQGFAKGQRALQKIPKGQKVPVRNAKRHRAPQGVPKGQKAAQGIPKKQKASQQITKRQSALKVIPEAQRAPPEIPIEQSAPLEILIGQSPPLGIYFGQSTLQGIPVGQSAPLGIPIGQSAPLGLIIDQSALQEVPRRKSVARRIHKGPKHYCCSECGKFFSYQSGLSRHRKIHRVKK</sequence>